<evidence type="ECO:0000259" key="1">
    <source>
        <dbReference type="PROSITE" id="PS50217"/>
    </source>
</evidence>
<dbReference type="Gene3D" id="1.20.5.170">
    <property type="match status" value="1"/>
</dbReference>
<organism evidence="2 3">
    <name type="scientific">Blepharisma stoltei</name>
    <dbReference type="NCBI Taxonomy" id="1481888"/>
    <lineage>
        <taxon>Eukaryota</taxon>
        <taxon>Sar</taxon>
        <taxon>Alveolata</taxon>
        <taxon>Ciliophora</taxon>
        <taxon>Postciliodesmatophora</taxon>
        <taxon>Heterotrichea</taxon>
        <taxon>Heterotrichida</taxon>
        <taxon>Blepharismidae</taxon>
        <taxon>Blepharisma</taxon>
    </lineage>
</organism>
<dbReference type="GO" id="GO:0003700">
    <property type="term" value="F:DNA-binding transcription factor activity"/>
    <property type="evidence" value="ECO:0007669"/>
    <property type="project" value="InterPro"/>
</dbReference>
<name>A0AAU9JBJ8_9CILI</name>
<evidence type="ECO:0000313" key="3">
    <source>
        <dbReference type="Proteomes" id="UP001162131"/>
    </source>
</evidence>
<accession>A0AAU9JBJ8</accession>
<dbReference type="Proteomes" id="UP001162131">
    <property type="component" value="Unassembled WGS sequence"/>
</dbReference>
<comment type="caution">
    <text evidence="2">The sequence shown here is derived from an EMBL/GenBank/DDBJ whole genome shotgun (WGS) entry which is preliminary data.</text>
</comment>
<dbReference type="InterPro" id="IPR046347">
    <property type="entry name" value="bZIP_sf"/>
</dbReference>
<sequence>MENNLSDLIFNESEFLDFNWDNKSLTKPYEESNLPKCVLCGKFVFENDSDRGPYKRLKKSDIEISVPQPFLCENCLKLNNSELNSLRDISSKIKRLVKREQAKRKILKNPEIENPIPLEDNPKKQERQLKNRLAAQQSRDKHKIFVSNLIQENEQLKSENQKLQTIKAENSLLKKHLSQFFLKNNEISLFKKAAKGVTIALATIVSIMILANTLENTIENCMNLQKFNLDDYKDLSGKSVKDAANSMLFCFGIDLSAFLPCEERNINSELLSSQYFIENSNNDLHNTIFCPEAILLSDKNENSKQIKFIFPKDNFSSIIDIARKSPSPYVSMSVPTSHLIL</sequence>
<evidence type="ECO:0000313" key="2">
    <source>
        <dbReference type="EMBL" id="CAG9318101.1"/>
    </source>
</evidence>
<protein>
    <recommendedName>
        <fullName evidence="1">BZIP domain-containing protein</fullName>
    </recommendedName>
</protein>
<dbReference type="PROSITE" id="PS50217">
    <property type="entry name" value="BZIP"/>
    <property type="match status" value="1"/>
</dbReference>
<feature type="domain" description="BZIP" evidence="1">
    <location>
        <begin position="121"/>
        <end position="165"/>
    </location>
</feature>
<dbReference type="AlphaFoldDB" id="A0AAU9JBJ8"/>
<proteinExistence type="predicted"/>
<dbReference type="InterPro" id="IPR004827">
    <property type="entry name" value="bZIP"/>
</dbReference>
<gene>
    <name evidence="2" type="ORF">BSTOLATCC_MIC20585</name>
</gene>
<dbReference type="CDD" id="cd14686">
    <property type="entry name" value="bZIP"/>
    <property type="match status" value="1"/>
</dbReference>
<keyword evidence="3" id="KW-1185">Reference proteome</keyword>
<dbReference type="SUPFAM" id="SSF57959">
    <property type="entry name" value="Leucine zipper domain"/>
    <property type="match status" value="1"/>
</dbReference>
<dbReference type="SMART" id="SM00338">
    <property type="entry name" value="BRLZ"/>
    <property type="match status" value="1"/>
</dbReference>
<dbReference type="PROSITE" id="PS00036">
    <property type="entry name" value="BZIP_BASIC"/>
    <property type="match status" value="1"/>
</dbReference>
<reference evidence="2" key="1">
    <citation type="submission" date="2021-09" db="EMBL/GenBank/DDBJ databases">
        <authorList>
            <consortium name="AG Swart"/>
            <person name="Singh M."/>
            <person name="Singh A."/>
            <person name="Seah K."/>
            <person name="Emmerich C."/>
        </authorList>
    </citation>
    <scope>NUCLEOTIDE SEQUENCE</scope>
    <source>
        <strain evidence="2">ATCC30299</strain>
    </source>
</reference>
<dbReference type="Pfam" id="PF07716">
    <property type="entry name" value="bZIP_2"/>
    <property type="match status" value="1"/>
</dbReference>
<dbReference type="EMBL" id="CAJZBQ010000020">
    <property type="protein sequence ID" value="CAG9318101.1"/>
    <property type="molecule type" value="Genomic_DNA"/>
</dbReference>